<name>A0A0D2FM27_CLAB1</name>
<evidence type="ECO:0000256" key="4">
    <source>
        <dbReference type="ARBA" id="ARBA00023125"/>
    </source>
</evidence>
<dbReference type="SMART" id="SM00906">
    <property type="entry name" value="Fungal_trans"/>
    <property type="match status" value="1"/>
</dbReference>
<keyword evidence="4" id="KW-0238">DNA-binding</keyword>
<dbReference type="GO" id="GO:0008270">
    <property type="term" value="F:zinc ion binding"/>
    <property type="evidence" value="ECO:0007669"/>
    <property type="project" value="InterPro"/>
</dbReference>
<dbReference type="VEuPathDB" id="FungiDB:Z519_11751"/>
<dbReference type="Pfam" id="PF04082">
    <property type="entry name" value="Fungal_trans"/>
    <property type="match status" value="1"/>
</dbReference>
<reference evidence="9" key="1">
    <citation type="submission" date="2015-01" db="EMBL/GenBank/DDBJ databases">
        <title>The Genome Sequence of Cladophialophora bantiana CBS 173.52.</title>
        <authorList>
            <consortium name="The Broad Institute Genomics Platform"/>
            <person name="Cuomo C."/>
            <person name="de Hoog S."/>
            <person name="Gorbushina A."/>
            <person name="Stielow B."/>
            <person name="Teixiera M."/>
            <person name="Abouelleil A."/>
            <person name="Chapman S.B."/>
            <person name="Priest M."/>
            <person name="Young S.K."/>
            <person name="Wortman J."/>
            <person name="Nusbaum C."/>
            <person name="Birren B."/>
        </authorList>
    </citation>
    <scope>NUCLEOTIDE SEQUENCE [LARGE SCALE GENOMIC DNA]</scope>
    <source>
        <strain evidence="9">CBS 173.52</strain>
    </source>
</reference>
<dbReference type="GO" id="GO:0006351">
    <property type="term" value="P:DNA-templated transcription"/>
    <property type="evidence" value="ECO:0007669"/>
    <property type="project" value="InterPro"/>
</dbReference>
<dbReference type="CDD" id="cd00067">
    <property type="entry name" value="GAL4"/>
    <property type="match status" value="1"/>
</dbReference>
<keyword evidence="6" id="KW-0539">Nucleus</keyword>
<keyword evidence="2" id="KW-0862">Zinc</keyword>
<feature type="compositionally biased region" description="Low complexity" evidence="7">
    <location>
        <begin position="653"/>
        <end position="664"/>
    </location>
</feature>
<dbReference type="InterPro" id="IPR001138">
    <property type="entry name" value="Zn2Cys6_DnaBD"/>
</dbReference>
<keyword evidence="1" id="KW-0479">Metal-binding</keyword>
<organism evidence="9 10">
    <name type="scientific">Cladophialophora bantiana (strain ATCC 10958 / CBS 173.52 / CDC B-1940 / NIH 8579)</name>
    <name type="common">Xylohypha bantiana</name>
    <dbReference type="NCBI Taxonomy" id="1442370"/>
    <lineage>
        <taxon>Eukaryota</taxon>
        <taxon>Fungi</taxon>
        <taxon>Dikarya</taxon>
        <taxon>Ascomycota</taxon>
        <taxon>Pezizomycotina</taxon>
        <taxon>Eurotiomycetes</taxon>
        <taxon>Chaetothyriomycetidae</taxon>
        <taxon>Chaetothyriales</taxon>
        <taxon>Herpotrichiellaceae</taxon>
        <taxon>Cladophialophora</taxon>
    </lineage>
</organism>
<dbReference type="InterPro" id="IPR007219">
    <property type="entry name" value="XnlR_reg_dom"/>
</dbReference>
<dbReference type="AlphaFoldDB" id="A0A0D2FM27"/>
<gene>
    <name evidence="9" type="ORF">Z519_11751</name>
</gene>
<keyword evidence="3" id="KW-0805">Transcription regulation</keyword>
<dbReference type="InterPro" id="IPR052073">
    <property type="entry name" value="Amide_Lactam_Regulators"/>
</dbReference>
<dbReference type="SUPFAM" id="SSF57701">
    <property type="entry name" value="Zn2/Cys6 DNA-binding domain"/>
    <property type="match status" value="1"/>
</dbReference>
<evidence type="ECO:0000259" key="8">
    <source>
        <dbReference type="PROSITE" id="PS50048"/>
    </source>
</evidence>
<evidence type="ECO:0000313" key="10">
    <source>
        <dbReference type="Proteomes" id="UP000053789"/>
    </source>
</evidence>
<dbReference type="GeneID" id="27704679"/>
<dbReference type="Pfam" id="PF00172">
    <property type="entry name" value="Zn_clus"/>
    <property type="match status" value="1"/>
</dbReference>
<feature type="region of interest" description="Disordered" evidence="7">
    <location>
        <begin position="58"/>
        <end position="130"/>
    </location>
</feature>
<dbReference type="InterPro" id="IPR036864">
    <property type="entry name" value="Zn2-C6_fun-type_DNA-bd_sf"/>
</dbReference>
<feature type="region of interest" description="Disordered" evidence="7">
    <location>
        <begin position="1"/>
        <end position="20"/>
    </location>
</feature>
<evidence type="ECO:0000256" key="2">
    <source>
        <dbReference type="ARBA" id="ARBA00022833"/>
    </source>
</evidence>
<evidence type="ECO:0000256" key="1">
    <source>
        <dbReference type="ARBA" id="ARBA00022723"/>
    </source>
</evidence>
<dbReference type="OrthoDB" id="5121955at2759"/>
<feature type="compositionally biased region" description="Polar residues" evidence="7">
    <location>
        <begin position="1"/>
        <end position="12"/>
    </location>
</feature>
<dbReference type="PROSITE" id="PS00463">
    <property type="entry name" value="ZN2_CY6_FUNGAL_1"/>
    <property type="match status" value="1"/>
</dbReference>
<dbReference type="GO" id="GO:0003677">
    <property type="term" value="F:DNA binding"/>
    <property type="evidence" value="ECO:0007669"/>
    <property type="project" value="UniProtKB-KW"/>
</dbReference>
<dbReference type="PANTHER" id="PTHR47171:SF1">
    <property type="entry name" value="ZN(II)2CYS6 TRANSCRIPTION FACTOR (EUROFUNG)"/>
    <property type="match status" value="1"/>
</dbReference>
<sequence length="728" mass="81884">MDQPHQTSSTQRGRPRQRSAVACTWCHSRRVKCNAAAKGTPCSNCEVAGRSCMLIESKRGKKRKVSTSPSAIQRDLSSIAQASSPAETTSGHGNVYDPLKGVRNLPKKPQDSRPRTASTSTCVPDKPDLGQESQETLYAQVLDKATNAGMLPDVKGGVVHVMYMGETFNLTHLLRQTNPDSARSTRKRHYVVRFNPKNRTSSPVEEEEDNVLTSFLQHQGCFNIPSVHTCYQLFQTYFEYVHPHYPVIDREDFAAQYIDLKNPASYLLLQSVLFMASGHCELSVLLDAGFESRYHARKTFFQRAKALYDNDHEPNKVTVVQAVFLISFWWNGPTDQKDTWHWLGIAISLALTLGMHRSTQHSDMKRKDRCLWKKIWWSLFAEDKHAATALGRPVHIRRRDCDVEPLDIADFDEPPVSRADIFGTPERVDGLYVIALVELSTIAESIVERSFTAFNATTSDNADMFQSCSHALEQWKSGLPLELRIEYTSTCLWTSMLHIAHSWFEIVTHRSISPQNLSPPSMKTAHFLAMDAANRMVRIVEELLSQSHILHCPIHIVPALFAAMGMQAVDICSGQSILEQLGVVKVRLAMIALRELQSTWPVSGWIFRLFAKIVRRIRNGDELLPNEPVNASPVQMKSHEHLNNEGVSPAAAQQQSQLMDHQQQPPLVSGKSQYGQDPSLAQIYTMSNHSAGRYLFPEASNLAMPVSYPADWGTILDDGAWADLEYEF</sequence>
<keyword evidence="10" id="KW-1185">Reference proteome</keyword>
<proteinExistence type="predicted"/>
<dbReference type="HOGENOM" id="CLU_006329_5_2_1"/>
<dbReference type="CDD" id="cd12148">
    <property type="entry name" value="fungal_TF_MHR"/>
    <property type="match status" value="1"/>
</dbReference>
<accession>A0A0D2FM27</accession>
<evidence type="ECO:0000256" key="3">
    <source>
        <dbReference type="ARBA" id="ARBA00023015"/>
    </source>
</evidence>
<dbReference type="RefSeq" id="XP_016614446.1">
    <property type="nucleotide sequence ID" value="XM_016769462.1"/>
</dbReference>
<protein>
    <recommendedName>
        <fullName evidence="8">Zn(2)-C6 fungal-type domain-containing protein</fullName>
    </recommendedName>
</protein>
<evidence type="ECO:0000313" key="9">
    <source>
        <dbReference type="EMBL" id="KIW87777.1"/>
    </source>
</evidence>
<dbReference type="EMBL" id="KN847002">
    <property type="protein sequence ID" value="KIW87777.1"/>
    <property type="molecule type" value="Genomic_DNA"/>
</dbReference>
<feature type="compositionally biased region" description="Polar residues" evidence="7">
    <location>
        <begin position="66"/>
        <end position="92"/>
    </location>
</feature>
<feature type="region of interest" description="Disordered" evidence="7">
    <location>
        <begin position="648"/>
        <end position="672"/>
    </location>
</feature>
<dbReference type="PANTHER" id="PTHR47171">
    <property type="entry name" value="FARA-RELATED"/>
    <property type="match status" value="1"/>
</dbReference>
<keyword evidence="5" id="KW-0804">Transcription</keyword>
<dbReference type="Gene3D" id="4.10.240.10">
    <property type="entry name" value="Zn(2)-C6 fungal-type DNA-binding domain"/>
    <property type="match status" value="1"/>
</dbReference>
<feature type="domain" description="Zn(2)-C6 fungal-type" evidence="8">
    <location>
        <begin position="22"/>
        <end position="54"/>
    </location>
</feature>
<evidence type="ECO:0000256" key="6">
    <source>
        <dbReference type="ARBA" id="ARBA00023242"/>
    </source>
</evidence>
<dbReference type="Proteomes" id="UP000053789">
    <property type="component" value="Unassembled WGS sequence"/>
</dbReference>
<dbReference type="GO" id="GO:0000981">
    <property type="term" value="F:DNA-binding transcription factor activity, RNA polymerase II-specific"/>
    <property type="evidence" value="ECO:0007669"/>
    <property type="project" value="InterPro"/>
</dbReference>
<dbReference type="SMART" id="SM00066">
    <property type="entry name" value="GAL4"/>
    <property type="match status" value="1"/>
</dbReference>
<dbReference type="PROSITE" id="PS50048">
    <property type="entry name" value="ZN2_CY6_FUNGAL_2"/>
    <property type="match status" value="1"/>
</dbReference>
<evidence type="ECO:0000256" key="5">
    <source>
        <dbReference type="ARBA" id="ARBA00023163"/>
    </source>
</evidence>
<evidence type="ECO:0000256" key="7">
    <source>
        <dbReference type="SAM" id="MobiDB-lite"/>
    </source>
</evidence>